<organism evidence="1 2">
    <name type="scientific">Ditylenchus dipsaci</name>
    <dbReference type="NCBI Taxonomy" id="166011"/>
    <lineage>
        <taxon>Eukaryota</taxon>
        <taxon>Metazoa</taxon>
        <taxon>Ecdysozoa</taxon>
        <taxon>Nematoda</taxon>
        <taxon>Chromadorea</taxon>
        <taxon>Rhabditida</taxon>
        <taxon>Tylenchina</taxon>
        <taxon>Tylenchomorpha</taxon>
        <taxon>Sphaerularioidea</taxon>
        <taxon>Anguinidae</taxon>
        <taxon>Anguininae</taxon>
        <taxon>Ditylenchus</taxon>
    </lineage>
</organism>
<protein>
    <submittedName>
        <fullName evidence="2">Uncharacterized protein</fullName>
    </submittedName>
</protein>
<sequence>MPHRGRLNLRPRGFLQPPQQTMCLRFSSESADMKTKYITSLAIPEEDKHYLGLVVDKLTQEMHQAEYERILKEANLEKAHLKESYLKELKSEQEKADLKLKYEMEILNLKLAYKTKEYLELYQIYTPRGLLERFEGLYKNPRMAYETREIIWTRAMDKNREFAKCIESNGIKRKEVPEIAMRLYSTLSSRLHGKFTKLSVNDQGQVEVEVVNISLAEKKLYQCAAQAIGYELVIKGLDDVEVLANQFGIKLNKEQLGFLEPTVWLNGETVNFYHQMIVQQNKSDLNLHRGFLARLIHLIVEFSFANIQSAYLVESNFTSLKHRWTEFEKK</sequence>
<name>A0A915E5J4_9BILA</name>
<dbReference type="Proteomes" id="UP000887574">
    <property type="component" value="Unplaced"/>
</dbReference>
<evidence type="ECO:0000313" key="2">
    <source>
        <dbReference type="WBParaSite" id="jg26421.1"/>
    </source>
</evidence>
<accession>A0A915E5J4</accession>
<keyword evidence="1" id="KW-1185">Reference proteome</keyword>
<reference evidence="2" key="1">
    <citation type="submission" date="2022-11" db="UniProtKB">
        <authorList>
            <consortium name="WormBaseParasite"/>
        </authorList>
    </citation>
    <scope>IDENTIFICATION</scope>
</reference>
<dbReference type="Gene3D" id="1.10.418.20">
    <property type="match status" value="1"/>
</dbReference>
<dbReference type="WBParaSite" id="jg26421.1">
    <property type="protein sequence ID" value="jg26421.1"/>
    <property type="gene ID" value="jg26421"/>
</dbReference>
<proteinExistence type="predicted"/>
<evidence type="ECO:0000313" key="1">
    <source>
        <dbReference type="Proteomes" id="UP000887574"/>
    </source>
</evidence>
<dbReference type="AlphaFoldDB" id="A0A915E5J4"/>